<feature type="domain" description="F-box" evidence="1">
    <location>
        <begin position="31"/>
        <end position="76"/>
    </location>
</feature>
<sequence length="76" mass="8901">MDMNKRKFQETFNSTEYNVDNEAKRITHQGSASLLTLPIELVHVIFDKLDDFTIICSLCQVCTRLNMILDAYPRYQ</sequence>
<dbReference type="AlphaFoldDB" id="A0A820UTF3"/>
<organism evidence="2 3">
    <name type="scientific">Rotaria socialis</name>
    <dbReference type="NCBI Taxonomy" id="392032"/>
    <lineage>
        <taxon>Eukaryota</taxon>
        <taxon>Metazoa</taxon>
        <taxon>Spiralia</taxon>
        <taxon>Gnathifera</taxon>
        <taxon>Rotifera</taxon>
        <taxon>Eurotatoria</taxon>
        <taxon>Bdelloidea</taxon>
        <taxon>Philodinida</taxon>
        <taxon>Philodinidae</taxon>
        <taxon>Rotaria</taxon>
    </lineage>
</organism>
<dbReference type="InterPro" id="IPR036047">
    <property type="entry name" value="F-box-like_dom_sf"/>
</dbReference>
<protein>
    <recommendedName>
        <fullName evidence="1">F-box domain-containing protein</fullName>
    </recommendedName>
</protein>
<feature type="non-terminal residue" evidence="2">
    <location>
        <position position="76"/>
    </location>
</feature>
<gene>
    <name evidence="2" type="ORF">UJA718_LOCUS25601</name>
</gene>
<reference evidence="2" key="1">
    <citation type="submission" date="2021-02" db="EMBL/GenBank/DDBJ databases">
        <authorList>
            <person name="Nowell W R."/>
        </authorList>
    </citation>
    <scope>NUCLEOTIDE SEQUENCE</scope>
</reference>
<dbReference type="Proteomes" id="UP000663873">
    <property type="component" value="Unassembled WGS sequence"/>
</dbReference>
<accession>A0A820UTF3</accession>
<dbReference type="CDD" id="cd09917">
    <property type="entry name" value="F-box_SF"/>
    <property type="match status" value="1"/>
</dbReference>
<evidence type="ECO:0000313" key="2">
    <source>
        <dbReference type="EMBL" id="CAF4490366.1"/>
    </source>
</evidence>
<dbReference type="InterPro" id="IPR001810">
    <property type="entry name" value="F-box_dom"/>
</dbReference>
<dbReference type="PROSITE" id="PS50181">
    <property type="entry name" value="FBOX"/>
    <property type="match status" value="1"/>
</dbReference>
<dbReference type="EMBL" id="CAJOBP010006326">
    <property type="protein sequence ID" value="CAF4490366.1"/>
    <property type="molecule type" value="Genomic_DNA"/>
</dbReference>
<dbReference type="Pfam" id="PF00646">
    <property type="entry name" value="F-box"/>
    <property type="match status" value="1"/>
</dbReference>
<evidence type="ECO:0000313" key="3">
    <source>
        <dbReference type="Proteomes" id="UP000663873"/>
    </source>
</evidence>
<evidence type="ECO:0000259" key="1">
    <source>
        <dbReference type="PROSITE" id="PS50181"/>
    </source>
</evidence>
<name>A0A820UTF3_9BILA</name>
<proteinExistence type="predicted"/>
<keyword evidence="3" id="KW-1185">Reference proteome</keyword>
<comment type="caution">
    <text evidence="2">The sequence shown here is derived from an EMBL/GenBank/DDBJ whole genome shotgun (WGS) entry which is preliminary data.</text>
</comment>
<dbReference type="SUPFAM" id="SSF81383">
    <property type="entry name" value="F-box domain"/>
    <property type="match status" value="1"/>
</dbReference>